<dbReference type="EMBL" id="CP060122">
    <property type="protein sequence ID" value="QNG46169.1"/>
    <property type="molecule type" value="Genomic_DNA"/>
</dbReference>
<evidence type="ECO:0000313" key="1">
    <source>
        <dbReference type="EMBL" id="QNG46169.1"/>
    </source>
</evidence>
<protein>
    <submittedName>
        <fullName evidence="1">Uncharacterized protein</fullName>
    </submittedName>
</protein>
<name>A0A9X7UBG3_SPHYA</name>
<gene>
    <name evidence="1" type="ORF">H3V42_00325</name>
</gene>
<sequence>MSRRIRERDLRHDADPYRFGEAMVRCEGFAPDCSARGSCGLNGRCFSSDAHLVAARMVESLIPTSQHVSGLHLAYLRRVAEMLREGRIYL</sequence>
<reference evidence="1 2" key="1">
    <citation type="submission" date="2020-07" db="EMBL/GenBank/DDBJ databases">
        <title>Whole genome sequence of Sphingobium yanoikuyae A3.</title>
        <authorList>
            <person name="Han S.-S."/>
        </authorList>
    </citation>
    <scope>NUCLEOTIDE SEQUENCE [LARGE SCALE GENOMIC DNA]</scope>
    <source>
        <strain evidence="1 2">A3</strain>
    </source>
</reference>
<evidence type="ECO:0000313" key="2">
    <source>
        <dbReference type="Proteomes" id="UP000515377"/>
    </source>
</evidence>
<organism evidence="1 2">
    <name type="scientific">Sphingobium yanoikuyae</name>
    <name type="common">Sphingomonas yanoikuyae</name>
    <dbReference type="NCBI Taxonomy" id="13690"/>
    <lineage>
        <taxon>Bacteria</taxon>
        <taxon>Pseudomonadati</taxon>
        <taxon>Pseudomonadota</taxon>
        <taxon>Alphaproteobacteria</taxon>
        <taxon>Sphingomonadales</taxon>
        <taxon>Sphingomonadaceae</taxon>
        <taxon>Sphingobium</taxon>
    </lineage>
</organism>
<accession>A0A9X7UBG3</accession>
<dbReference type="Proteomes" id="UP000515377">
    <property type="component" value="Chromosome"/>
</dbReference>
<proteinExistence type="predicted"/>
<dbReference type="AlphaFoldDB" id="A0A9X7UBG3"/>